<evidence type="ECO:0000313" key="2">
    <source>
        <dbReference type="Proteomes" id="UP001482620"/>
    </source>
</evidence>
<dbReference type="Proteomes" id="UP001482620">
    <property type="component" value="Unassembled WGS sequence"/>
</dbReference>
<evidence type="ECO:0000313" key="1">
    <source>
        <dbReference type="EMBL" id="MEQ2234413.1"/>
    </source>
</evidence>
<protein>
    <submittedName>
        <fullName evidence="1">Uncharacterized protein</fullName>
    </submittedName>
</protein>
<comment type="caution">
    <text evidence="1">The sequence shown here is derived from an EMBL/GenBank/DDBJ whole genome shotgun (WGS) entry which is preliminary data.</text>
</comment>
<organism evidence="1 2">
    <name type="scientific">Ilyodon furcidens</name>
    <name type="common">goldbreast splitfin</name>
    <dbReference type="NCBI Taxonomy" id="33524"/>
    <lineage>
        <taxon>Eukaryota</taxon>
        <taxon>Metazoa</taxon>
        <taxon>Chordata</taxon>
        <taxon>Craniata</taxon>
        <taxon>Vertebrata</taxon>
        <taxon>Euteleostomi</taxon>
        <taxon>Actinopterygii</taxon>
        <taxon>Neopterygii</taxon>
        <taxon>Teleostei</taxon>
        <taxon>Neoteleostei</taxon>
        <taxon>Acanthomorphata</taxon>
        <taxon>Ovalentaria</taxon>
        <taxon>Atherinomorphae</taxon>
        <taxon>Cyprinodontiformes</taxon>
        <taxon>Goodeidae</taxon>
        <taxon>Ilyodon</taxon>
    </lineage>
</organism>
<name>A0ABV0TS40_9TELE</name>
<sequence length="82" mass="9291">MTCLTVYLREPPDNSTETSSFVISTYDTHPARCEPYSIQHLVGLSGATCSLVWYFSRKAQRRNPIAVQDSEFIGILLLSFIF</sequence>
<dbReference type="EMBL" id="JAHRIQ010039693">
    <property type="protein sequence ID" value="MEQ2234413.1"/>
    <property type="molecule type" value="Genomic_DNA"/>
</dbReference>
<proteinExistence type="predicted"/>
<accession>A0ABV0TS40</accession>
<keyword evidence="2" id="KW-1185">Reference proteome</keyword>
<gene>
    <name evidence="1" type="ORF">ILYODFUR_031606</name>
</gene>
<reference evidence="1 2" key="1">
    <citation type="submission" date="2021-06" db="EMBL/GenBank/DDBJ databases">
        <authorList>
            <person name="Palmer J.M."/>
        </authorList>
    </citation>
    <scope>NUCLEOTIDE SEQUENCE [LARGE SCALE GENOMIC DNA]</scope>
    <source>
        <strain evidence="2">if_2019</strain>
        <tissue evidence="1">Muscle</tissue>
    </source>
</reference>